<organism evidence="2 3">
    <name type="scientific">Pichia inconspicua</name>
    <dbReference type="NCBI Taxonomy" id="52247"/>
    <lineage>
        <taxon>Eukaryota</taxon>
        <taxon>Fungi</taxon>
        <taxon>Dikarya</taxon>
        <taxon>Ascomycota</taxon>
        <taxon>Saccharomycotina</taxon>
        <taxon>Pichiomycetes</taxon>
        <taxon>Pichiales</taxon>
        <taxon>Pichiaceae</taxon>
        <taxon>Pichia</taxon>
    </lineage>
</organism>
<evidence type="ECO:0000313" key="3">
    <source>
        <dbReference type="Proteomes" id="UP000307173"/>
    </source>
</evidence>
<feature type="domain" description="Retrovirus-related Pol polyprotein from transposon TNT 1-94-like beta-barrel" evidence="1">
    <location>
        <begin position="301"/>
        <end position="375"/>
    </location>
</feature>
<keyword evidence="3" id="KW-1185">Reference proteome</keyword>
<name>A0A4T0X225_9ASCO</name>
<dbReference type="InterPro" id="IPR021109">
    <property type="entry name" value="Peptidase_aspartic_dom_sf"/>
</dbReference>
<sequence>MSGIGLLCNIENGVIKFERDASETEKTSCLAIMKSNPVSTKSKFKTDWVKFKKTFVSKFQAEFDHTDLSEVMEAKMVSSDLNPKVFGGILRAYIQQFFEEGIHESVSPGLKGFEYYYALDEINSKMDIWEQINLVSKLGNMRNITTPSQTEVEEYGKLLELIDYYVPLSHFNVIQFVSFIPKTERKDFLRELKLLEPENIINAANFRSQQLIRLYNNFKLKFSEEEEVNLVQKKKGYKRFCKTCKKRHFGKCLNKQEEDVNFAVSTLGYNSKSICSENDNYLVLVEQENEEVNLVEQNEEFLLDTGATVHVVNNINWLTNVKKCSMNIRTINAKKNYDTVGDVKLSDDLILKDAVYIKDSPRNIISLSLLNKEGYDSVQEECVCKIKLGNKVLCQVPLKEKLYVLDTNTLFDQQQVYFVLGNDSKSTRTFRDYGEMEDKVLNEILGPNVYTDHVSNKMEEPDWYCAHLMRLKINCLL</sequence>
<dbReference type="Proteomes" id="UP000307173">
    <property type="component" value="Unassembled WGS sequence"/>
</dbReference>
<accession>A0A4T0X225</accession>
<dbReference type="STRING" id="52247.A0A4T0X225"/>
<dbReference type="AlphaFoldDB" id="A0A4T0X225"/>
<evidence type="ECO:0000259" key="1">
    <source>
        <dbReference type="Pfam" id="PF22936"/>
    </source>
</evidence>
<dbReference type="Gene3D" id="2.40.70.10">
    <property type="entry name" value="Acid Proteases"/>
    <property type="match status" value="1"/>
</dbReference>
<reference evidence="2 3" key="1">
    <citation type="journal article" date="2019" name="Front. Genet.">
        <title>Whole-Genome Sequencing of the Opportunistic Yeast Pathogen Candida inconspicua Uncovers Its Hybrid Origin.</title>
        <authorList>
            <person name="Mixao V."/>
            <person name="Hansen A.P."/>
            <person name="Saus E."/>
            <person name="Boekhout T."/>
            <person name="Lass-Florl C."/>
            <person name="Gabaldon T."/>
        </authorList>
    </citation>
    <scope>NUCLEOTIDE SEQUENCE [LARGE SCALE GENOMIC DNA]</scope>
    <source>
        <strain evidence="2 3">CBS 180</strain>
    </source>
</reference>
<evidence type="ECO:0000313" key="2">
    <source>
        <dbReference type="EMBL" id="TID28244.1"/>
    </source>
</evidence>
<dbReference type="Pfam" id="PF22936">
    <property type="entry name" value="Pol_BBD"/>
    <property type="match status" value="1"/>
</dbReference>
<proteinExistence type="predicted"/>
<gene>
    <name evidence="2" type="ORF">CANINC_002605</name>
</gene>
<comment type="caution">
    <text evidence="2">The sequence shown here is derived from an EMBL/GenBank/DDBJ whole genome shotgun (WGS) entry which is preliminary data.</text>
</comment>
<dbReference type="EMBL" id="SELW01000413">
    <property type="protein sequence ID" value="TID28244.1"/>
    <property type="molecule type" value="Genomic_DNA"/>
</dbReference>
<dbReference type="OrthoDB" id="413361at2759"/>
<protein>
    <recommendedName>
        <fullName evidence="1">Retrovirus-related Pol polyprotein from transposon TNT 1-94-like beta-barrel domain-containing protein</fullName>
    </recommendedName>
</protein>
<dbReference type="InterPro" id="IPR054722">
    <property type="entry name" value="PolX-like_BBD"/>
</dbReference>